<dbReference type="AlphaFoldDB" id="A0A1M7IN01"/>
<evidence type="ECO:0008006" key="3">
    <source>
        <dbReference type="Google" id="ProtNLM"/>
    </source>
</evidence>
<dbReference type="InterPro" id="IPR052732">
    <property type="entry name" value="Cell-binding_unc_protein"/>
</dbReference>
<dbReference type="RefSeq" id="WP_074829694.1">
    <property type="nucleotide sequence ID" value="NZ_FNTI01000001.1"/>
</dbReference>
<organism evidence="1 2">
    <name type="scientific">Bradyrhizobium lablabi</name>
    <dbReference type="NCBI Taxonomy" id="722472"/>
    <lineage>
        <taxon>Bacteria</taxon>
        <taxon>Pseudomonadati</taxon>
        <taxon>Pseudomonadota</taxon>
        <taxon>Alphaproteobacteria</taxon>
        <taxon>Hyphomicrobiales</taxon>
        <taxon>Nitrobacteraceae</taxon>
        <taxon>Bradyrhizobium</taxon>
    </lineage>
</organism>
<evidence type="ECO:0000313" key="1">
    <source>
        <dbReference type="EMBL" id="SEE43085.1"/>
    </source>
</evidence>
<name>A0A1M7IN01_9BRAD</name>
<reference evidence="1 2" key="1">
    <citation type="submission" date="2016-10" db="EMBL/GenBank/DDBJ databases">
        <authorList>
            <person name="de Groot N.N."/>
        </authorList>
    </citation>
    <scope>NUCLEOTIDE SEQUENCE [LARGE SCALE GENOMIC DNA]</scope>
    <source>
        <strain evidence="1 2">GAS522</strain>
    </source>
</reference>
<evidence type="ECO:0000313" key="2">
    <source>
        <dbReference type="Proteomes" id="UP000183208"/>
    </source>
</evidence>
<accession>A0A1M7IN01</accession>
<sequence length="520" mass="55709">MTAPAAATLANGSGAATQARVLGFLDGSGFKRIDTHASAVFLGGDRVLKIKRAVKLPFLDYSTLEKRRLACEEELKVNAGNAPEIYRRVVAITRKGDGGLEIGGAGTAVEWAVEMARFDEAQTLDHVAVANAIDQPLALAMADTILQSHDKAPRAGGETWLDSIPGIIDRNTDKFHAVRGLDVAAIDRLDAASHDHLTRLQSLLSRRAQQGFVRRCHGDLHLANIALVNGRPLLFDAIEFDPSIATTDMLYDLAFTLMDLVHFGQRHAANVLFNRYLSGAAEDHLDGLGLLPLFLSMRAAIRAHVLFTRSEQAAHGEAARQEAKRYFDLAGRLIEPEPARLIAIGGLSGTGKSVLARGLAGLIGPPPGAVVVRSDVVRKRLFGVGETTTLPEAAYRADTTKRVYDLLSSTAERILAQGHSVVLDAAFIQETERNAVGGIARKQNAEFSGLFLTADLATRMARIERRQGDASDATREVAAMQETFATGHVDWQMVDASGAPGDTLRRACAGVPGLAPGVGR</sequence>
<dbReference type="Pfam" id="PF13671">
    <property type="entry name" value="AAA_33"/>
    <property type="match status" value="1"/>
</dbReference>
<dbReference type="EMBL" id="FNTI01000001">
    <property type="protein sequence ID" value="SEE43085.1"/>
    <property type="molecule type" value="Genomic_DNA"/>
</dbReference>
<dbReference type="SUPFAM" id="SSF52540">
    <property type="entry name" value="P-loop containing nucleoside triphosphate hydrolases"/>
    <property type="match status" value="1"/>
</dbReference>
<dbReference type="OrthoDB" id="9810277at2"/>
<protein>
    <recommendedName>
        <fullName evidence="3">Aminoglycoside phosphotransferase domain-containing protein</fullName>
    </recommendedName>
</protein>
<dbReference type="PANTHER" id="PTHR43883">
    <property type="entry name" value="SLR0207 PROTEIN"/>
    <property type="match status" value="1"/>
</dbReference>
<dbReference type="PANTHER" id="PTHR43883:SF1">
    <property type="entry name" value="GLUCONOKINASE"/>
    <property type="match status" value="1"/>
</dbReference>
<dbReference type="Proteomes" id="UP000183208">
    <property type="component" value="Unassembled WGS sequence"/>
</dbReference>
<proteinExistence type="predicted"/>
<dbReference type="Gene3D" id="3.40.50.300">
    <property type="entry name" value="P-loop containing nucleotide triphosphate hydrolases"/>
    <property type="match status" value="1"/>
</dbReference>
<dbReference type="InterPro" id="IPR027417">
    <property type="entry name" value="P-loop_NTPase"/>
</dbReference>
<dbReference type="SUPFAM" id="SSF56112">
    <property type="entry name" value="Protein kinase-like (PK-like)"/>
    <property type="match status" value="1"/>
</dbReference>
<dbReference type="Gene3D" id="3.90.1200.10">
    <property type="match status" value="1"/>
</dbReference>
<dbReference type="InterPro" id="IPR011009">
    <property type="entry name" value="Kinase-like_dom_sf"/>
</dbReference>
<gene>
    <name evidence="1" type="ORF">SAMN05444171_7453</name>
</gene>